<gene>
    <name evidence="2" type="ORF">ACFO5K_19700</name>
</gene>
<evidence type="ECO:0000259" key="1">
    <source>
        <dbReference type="Pfam" id="PF01261"/>
    </source>
</evidence>
<comment type="caution">
    <text evidence="2">The sequence shown here is derived from an EMBL/GenBank/DDBJ whole genome shotgun (WGS) entry which is preliminary data.</text>
</comment>
<organism evidence="2 3">
    <name type="scientific">Nocardia halotolerans</name>
    <dbReference type="NCBI Taxonomy" id="1755878"/>
    <lineage>
        <taxon>Bacteria</taxon>
        <taxon>Bacillati</taxon>
        <taxon>Actinomycetota</taxon>
        <taxon>Actinomycetes</taxon>
        <taxon>Mycobacteriales</taxon>
        <taxon>Nocardiaceae</taxon>
        <taxon>Nocardia</taxon>
    </lineage>
</organism>
<proteinExistence type="predicted"/>
<accession>A0ABV8VNT4</accession>
<dbReference type="InterPro" id="IPR050312">
    <property type="entry name" value="IolE/XylAMocC-like"/>
</dbReference>
<name>A0ABV8VNT4_9NOCA</name>
<dbReference type="GO" id="GO:0016853">
    <property type="term" value="F:isomerase activity"/>
    <property type="evidence" value="ECO:0007669"/>
    <property type="project" value="UniProtKB-KW"/>
</dbReference>
<dbReference type="PANTHER" id="PTHR12110">
    <property type="entry name" value="HYDROXYPYRUVATE ISOMERASE"/>
    <property type="match status" value="1"/>
</dbReference>
<keyword evidence="3" id="KW-1185">Reference proteome</keyword>
<dbReference type="EMBL" id="JBHSDL010000025">
    <property type="protein sequence ID" value="MFC4376325.1"/>
    <property type="molecule type" value="Genomic_DNA"/>
</dbReference>
<dbReference type="Proteomes" id="UP001595844">
    <property type="component" value="Unassembled WGS sequence"/>
</dbReference>
<dbReference type="PANTHER" id="PTHR12110:SF52">
    <property type="entry name" value="XYLOSE ISOMERASE"/>
    <property type="match status" value="1"/>
</dbReference>
<keyword evidence="2" id="KW-0413">Isomerase</keyword>
<protein>
    <submittedName>
        <fullName evidence="2">Sugar phosphate isomerase/epimerase family protein</fullName>
    </submittedName>
</protein>
<evidence type="ECO:0000313" key="2">
    <source>
        <dbReference type="EMBL" id="MFC4376325.1"/>
    </source>
</evidence>
<evidence type="ECO:0000313" key="3">
    <source>
        <dbReference type="Proteomes" id="UP001595844"/>
    </source>
</evidence>
<dbReference type="Pfam" id="PF01261">
    <property type="entry name" value="AP_endonuc_2"/>
    <property type="match status" value="1"/>
</dbReference>
<dbReference type="RefSeq" id="WP_378564857.1">
    <property type="nucleotide sequence ID" value="NZ_JBHSDL010000025.1"/>
</dbReference>
<dbReference type="Gene3D" id="3.20.20.150">
    <property type="entry name" value="Divalent-metal-dependent TIM barrel enzymes"/>
    <property type="match status" value="1"/>
</dbReference>
<reference evidence="3" key="1">
    <citation type="journal article" date="2019" name="Int. J. Syst. Evol. Microbiol.">
        <title>The Global Catalogue of Microorganisms (GCM) 10K type strain sequencing project: providing services to taxonomists for standard genome sequencing and annotation.</title>
        <authorList>
            <consortium name="The Broad Institute Genomics Platform"/>
            <consortium name="The Broad Institute Genome Sequencing Center for Infectious Disease"/>
            <person name="Wu L."/>
            <person name="Ma J."/>
        </authorList>
    </citation>
    <scope>NUCLEOTIDE SEQUENCE [LARGE SCALE GENOMIC DNA]</scope>
    <source>
        <strain evidence="3">IBRC-M 10490</strain>
    </source>
</reference>
<dbReference type="SUPFAM" id="SSF51658">
    <property type="entry name" value="Xylose isomerase-like"/>
    <property type="match status" value="1"/>
</dbReference>
<sequence length="187" mass="20498">MPGQIGRLPWFVTNTGPAPGGDMVEAIARTVSGHRELAAIAADHGVRIALEPLNPISLNQESAIWTLRQGLDIVDEIDRDNVGICFDTWNLWQDGNVLDSLDAAGDRIFLLQVSDWRTPRSGADRRSVGTGEIPTGQLLHAVYDIGYRGPCVLEILSEDVPDSVYDTDLDELLHANRAALDKSWLND</sequence>
<dbReference type="InterPro" id="IPR013022">
    <property type="entry name" value="Xyl_isomerase-like_TIM-brl"/>
</dbReference>
<feature type="domain" description="Xylose isomerase-like TIM barrel" evidence="1">
    <location>
        <begin position="22"/>
        <end position="167"/>
    </location>
</feature>
<dbReference type="InterPro" id="IPR036237">
    <property type="entry name" value="Xyl_isomerase-like_sf"/>
</dbReference>